<evidence type="ECO:0000259" key="9">
    <source>
        <dbReference type="Pfam" id="PF24101"/>
    </source>
</evidence>
<evidence type="ECO:0000256" key="3">
    <source>
        <dbReference type="ARBA" id="ARBA00023125"/>
    </source>
</evidence>
<dbReference type="GO" id="GO:0005634">
    <property type="term" value="C:nucleus"/>
    <property type="evidence" value="ECO:0007669"/>
    <property type="project" value="UniProtKB-SubCell"/>
</dbReference>
<feature type="compositionally biased region" description="Low complexity" evidence="6">
    <location>
        <begin position="472"/>
        <end position="490"/>
    </location>
</feature>
<dbReference type="InterPro" id="IPR007309">
    <property type="entry name" value="TFIIIC_Bblock-bd"/>
</dbReference>
<proteinExistence type="predicted"/>
<evidence type="ECO:0000259" key="7">
    <source>
        <dbReference type="Pfam" id="PF04182"/>
    </source>
</evidence>
<feature type="region of interest" description="Disordered" evidence="6">
    <location>
        <begin position="1769"/>
        <end position="1870"/>
    </location>
</feature>
<dbReference type="InterPro" id="IPR044210">
    <property type="entry name" value="Tfc3-like"/>
</dbReference>
<feature type="compositionally biased region" description="Acidic residues" evidence="6">
    <location>
        <begin position="517"/>
        <end position="527"/>
    </location>
</feature>
<feature type="compositionally biased region" description="Basic and acidic residues" evidence="6">
    <location>
        <begin position="1775"/>
        <end position="1797"/>
    </location>
</feature>
<feature type="compositionally biased region" description="Basic residues" evidence="6">
    <location>
        <begin position="1028"/>
        <end position="1050"/>
    </location>
</feature>
<dbReference type="PANTHER" id="PTHR15180:SF1">
    <property type="entry name" value="GENERAL TRANSCRIPTION FACTOR 3C POLYPEPTIDE 1"/>
    <property type="match status" value="1"/>
</dbReference>
<keyword evidence="4" id="KW-0804">Transcription</keyword>
<feature type="domain" description="General transcription factor 3C polypeptide 1 winged-helix" evidence="8">
    <location>
        <begin position="8"/>
        <end position="65"/>
    </location>
</feature>
<feature type="compositionally biased region" description="Basic and acidic residues" evidence="6">
    <location>
        <begin position="1805"/>
        <end position="1815"/>
    </location>
</feature>
<feature type="compositionally biased region" description="Basic and acidic residues" evidence="6">
    <location>
        <begin position="1404"/>
        <end position="1432"/>
    </location>
</feature>
<dbReference type="GO" id="GO:0006384">
    <property type="term" value="P:transcription initiation at RNA polymerase III promoter"/>
    <property type="evidence" value="ECO:0007669"/>
    <property type="project" value="InterPro"/>
</dbReference>
<feature type="region of interest" description="Disordered" evidence="6">
    <location>
        <begin position="465"/>
        <end position="549"/>
    </location>
</feature>
<evidence type="ECO:0000256" key="2">
    <source>
        <dbReference type="ARBA" id="ARBA00022553"/>
    </source>
</evidence>
<dbReference type="GO" id="GO:0003677">
    <property type="term" value="F:DNA binding"/>
    <property type="evidence" value="ECO:0007669"/>
    <property type="project" value="UniProtKB-KW"/>
</dbReference>
<dbReference type="InterPro" id="IPR056467">
    <property type="entry name" value="eWH_GTF3C1"/>
</dbReference>
<sequence>MDPLGIVADEVALEGLDGITIPSLWIRLEDREPKFSLKLDEFTKEYIWRSLVINADLTFYVLPQEREAVVLSDRYKDIDPDTGIETTETFSEVKKEIYPVHIIVENKDGIQGSCALFSERKDVTKHIRSKSLAPLVNLKEALERYGQKLVVVASQTLRFRALIGSESDPDLKLTDESYCLLERLGRARWQGELQSDLHGNSFKTDARKLHYIRKSLVKHGLIGMQSHVTRLKSRQQQQHSILLHLNRFHILRRSKYDILMESMSNLVQQFPGQFATLPILKEQLNLDDRTFKQVLNYMRAAKLIQLCNFPLEDLDPSAGPCNNKNGSKVLVRCLKLLKPYTRKGVADEDYDDEEEEGDNGKAGKRGFPSEGRIMEKDVLSQAYHLVLSCGTKGIPQTVIGFRMNIGKLESRMICRTLEREGVVSLFLQGFMVDEGRQRTTKYISHKFVGVSDQLQLFAQERKKLLHSSTSQTSDSAPAPSETPSTSNSNAAKKKSGRGGDKDAKDAQQICDAREEDTATEGLDEEGGETPACSKSASSVTADPVCDPSSEKALVEEQEQFSLGAVSHLPQSEDLNAPGNLEDSNLAVVKDVDQLQIPSQQNSRKSLERCHETYRLLKRKNLIVEAIHNLKIVEGLFPLQKIINDNEKQDGVSSKCCRKTVLRLVNSLRREGLLKMYTTTVIQDGITKKVDMVAHPTVQPNDDAVNRVIEQVRFRISSSYSAVRLHQDKAGEENKNSEDTAATPKAQKSKAEKRRAGLKDNEKFKPKTVKGLGKTFGFQPKMHRLRVVHNFLWKYLFSFHENLQKLVYMGLLQFAPVEKFKEKDQVFVYLKCKATIIDTTVAEPHYWLVTESQEKPFERRQYIFNTAEDVENYWFDLMCVCLNTPLGVFRGKRNDTEEESAPSFVHERNVFVGLAYLLKGSSEVCDNGSIPGDGKGAGGLHSEFFAHLKRNWLWTNHLLAVKKNPTGSEEPASKVRLRSLLTKNALRIALKAGGTTAPRYITTKQPVMAETIELAIESASRNEQVVGGKRQKRKRTKKEVVKVQRKKKKEPKPRTPAHDEADHQALKMMTRQRVYWSVQEDSLMMLCCVASHLLNGKLKRPFVAHCVVRDLLHAEFDISIDKTSVAVGRRSRYILKNPQTLLNYRICLAEVYQDKTLSTTLEEKKPADPEKPEDCAAAFSEYVRLLRLKFSSVASAHEMIMPDTKQELFSQFKVSTIYSGVQVSCKDTLNCTDDIHAIVLHNLIQSTLAMTNGQMKSLRSFQTFHMYSKYNQEVLCKVFIKCKKRGLVNRRRVNKPFGPRKNRSLPILPMSFQLSQTYYRCFSWRFPYSLCTDSFHFLRSLLNSGERDDRPVTAFYHETENRAENGEEVLERKRALKRKAKQREGNEDGTQVSELGGETSPESTKGGKNEMEGRDKSLEVDVNKSSEQKKTEDCQTAVSSHEQTGDHVLSQEASGDGSAATNAAPQVTGDPPDISDMLQFSMDSPGGACVASLSLMSVGLLSVYISIPKQIVVVDSTLVDNDVIKSMAALEEEDDDDYDGEECERAKKVEVKAHQASHTNYLVMRGYCSPGIVKLRNLNTNDNIVVESCIMRLQLRSTPAHHIFSMENSPPLDLTKCGASLLPSILTYSISSFFSPPTVEECDRRLIQQRGYTPQDIEACAQLRRRLNEAGENGVDIYELYEAHTHLEEPESGCSRSVQQYMKDLQEEGQVSRVGGLGERWVLIQHAEPWLLTLNSKQRPQSHVISDRLPFLKSQHNIPFMRKRCWQGVGDEAEEPPAKKPPVDRQGNEDAEDLEKSFCDATTQKLDGEKQQEERSGASNGDKLNIEGEKDAQKQSREEGDEEVATETRPKESRQLSDRKDTTGSADLDDE</sequence>
<dbReference type="GO" id="GO:0042791">
    <property type="term" value="P:5S class rRNA transcription by RNA polymerase III"/>
    <property type="evidence" value="ECO:0007669"/>
    <property type="project" value="TreeGrafter"/>
</dbReference>
<comment type="subcellular location">
    <subcellularLocation>
        <location evidence="1">Nucleus</location>
    </subcellularLocation>
</comment>
<feature type="compositionally biased region" description="Basic and acidic residues" evidence="6">
    <location>
        <begin position="725"/>
        <end position="737"/>
    </location>
</feature>
<evidence type="ECO:0000256" key="4">
    <source>
        <dbReference type="ARBA" id="ARBA00023163"/>
    </source>
</evidence>
<feature type="compositionally biased region" description="Basic and acidic residues" evidence="6">
    <location>
        <begin position="1823"/>
        <end position="1837"/>
    </location>
</feature>
<feature type="domain" description="GTF3C1 extended winged-helix" evidence="9">
    <location>
        <begin position="610"/>
        <end position="718"/>
    </location>
</feature>
<name>A0A6G1PD24_CHAAH</name>
<feature type="region of interest" description="Disordered" evidence="6">
    <location>
        <begin position="347"/>
        <end position="367"/>
    </location>
</feature>
<feature type="region of interest" description="Disordered" evidence="6">
    <location>
        <begin position="1375"/>
        <end position="1474"/>
    </location>
</feature>
<evidence type="ECO:0000313" key="10">
    <source>
        <dbReference type="EMBL" id="KAF3687926.1"/>
    </source>
</evidence>
<feature type="compositionally biased region" description="Basic and acidic residues" evidence="6">
    <location>
        <begin position="1051"/>
        <end position="1060"/>
    </location>
</feature>
<dbReference type="GO" id="GO:0000127">
    <property type="term" value="C:transcription factor TFIIIC complex"/>
    <property type="evidence" value="ECO:0007669"/>
    <property type="project" value="InterPro"/>
</dbReference>
<dbReference type="EMBL" id="CM015714">
    <property type="protein sequence ID" value="KAF3687926.1"/>
    <property type="molecule type" value="Genomic_DNA"/>
</dbReference>
<evidence type="ECO:0000256" key="1">
    <source>
        <dbReference type="ARBA" id="ARBA00004123"/>
    </source>
</evidence>
<accession>A0A6G1PD24</accession>
<organism evidence="10 11">
    <name type="scientific">Channa argus</name>
    <name type="common">Northern snakehead</name>
    <name type="synonym">Ophicephalus argus</name>
    <dbReference type="NCBI Taxonomy" id="215402"/>
    <lineage>
        <taxon>Eukaryota</taxon>
        <taxon>Metazoa</taxon>
        <taxon>Chordata</taxon>
        <taxon>Craniata</taxon>
        <taxon>Vertebrata</taxon>
        <taxon>Euteleostomi</taxon>
        <taxon>Actinopterygii</taxon>
        <taxon>Neopterygii</taxon>
        <taxon>Teleostei</taxon>
        <taxon>Neoteleostei</taxon>
        <taxon>Acanthomorphata</taxon>
        <taxon>Anabantaria</taxon>
        <taxon>Anabantiformes</taxon>
        <taxon>Channoidei</taxon>
        <taxon>Channidae</taxon>
        <taxon>Channa</taxon>
    </lineage>
</organism>
<evidence type="ECO:0000256" key="5">
    <source>
        <dbReference type="ARBA" id="ARBA00023242"/>
    </source>
</evidence>
<keyword evidence="3" id="KW-0238">DNA-binding</keyword>
<feature type="compositionally biased region" description="Acidic residues" evidence="6">
    <location>
        <begin position="347"/>
        <end position="357"/>
    </location>
</feature>
<feature type="compositionally biased region" description="Basic and acidic residues" evidence="6">
    <location>
        <begin position="1845"/>
        <end position="1861"/>
    </location>
</feature>
<keyword evidence="5" id="KW-0539">Nucleus</keyword>
<feature type="region of interest" description="Disordered" evidence="6">
    <location>
        <begin position="1022"/>
        <end position="1060"/>
    </location>
</feature>
<protein>
    <submittedName>
        <fullName evidence="10">General transcription factor 3C polypeptide 1</fullName>
    </submittedName>
</protein>
<gene>
    <name evidence="10" type="ORF">EXN66_Car003598</name>
</gene>
<feature type="region of interest" description="Disordered" evidence="6">
    <location>
        <begin position="725"/>
        <end position="759"/>
    </location>
</feature>
<dbReference type="CDD" id="cd16169">
    <property type="entry name" value="Tau138_eWH"/>
    <property type="match status" value="1"/>
</dbReference>
<evidence type="ECO:0000256" key="6">
    <source>
        <dbReference type="SAM" id="MobiDB-lite"/>
    </source>
</evidence>
<keyword evidence="11" id="KW-1185">Reference proteome</keyword>
<dbReference type="InterPro" id="IPR035625">
    <property type="entry name" value="Tfc3-like_eWH"/>
</dbReference>
<reference evidence="11" key="2">
    <citation type="submission" date="2019-02" db="EMBL/GenBank/DDBJ databases">
        <title>Opniocepnalus argus Var Kimnra genome.</title>
        <authorList>
            <person name="Zhou C."/>
            <person name="Xiao S."/>
        </authorList>
    </citation>
    <scope>NUCLEOTIDE SEQUENCE [LARGE SCALE GENOMIC DNA]</scope>
</reference>
<feature type="domain" description="B-block binding subunit of TFIIIC" evidence="7">
    <location>
        <begin position="175"/>
        <end position="250"/>
    </location>
</feature>
<dbReference type="Pfam" id="PF04182">
    <property type="entry name" value="B-block_TFIIIC"/>
    <property type="match status" value="1"/>
</dbReference>
<evidence type="ECO:0000259" key="8">
    <source>
        <dbReference type="Pfam" id="PF23704"/>
    </source>
</evidence>
<dbReference type="PANTHER" id="PTHR15180">
    <property type="entry name" value="GENERAL TRANSCRIPTION FACTOR 3C POLYPEPTIDE 1"/>
    <property type="match status" value="1"/>
</dbReference>
<evidence type="ECO:0000313" key="11">
    <source>
        <dbReference type="Proteomes" id="UP000503349"/>
    </source>
</evidence>
<reference evidence="10 11" key="1">
    <citation type="submission" date="2019-02" db="EMBL/GenBank/DDBJ databases">
        <title>Opniocepnalus argus genome.</title>
        <authorList>
            <person name="Zhou C."/>
            <person name="Xiao S."/>
        </authorList>
    </citation>
    <scope>NUCLEOTIDE SEQUENCE [LARGE SCALE GENOMIC DNA]</scope>
    <source>
        <strain evidence="10">OARG1902GOOAL</strain>
        <tissue evidence="10">Muscle</tissue>
    </source>
</reference>
<dbReference type="Pfam" id="PF23704">
    <property type="entry name" value="WHD_GTF3C1_N"/>
    <property type="match status" value="1"/>
</dbReference>
<keyword evidence="2" id="KW-0597">Phosphoprotein</keyword>
<dbReference type="InterPro" id="IPR056428">
    <property type="entry name" value="WH_GTF3C1"/>
</dbReference>
<dbReference type="Proteomes" id="UP000503349">
    <property type="component" value="Chromosome 3"/>
</dbReference>
<feature type="compositionally biased region" description="Basic and acidic residues" evidence="6">
    <location>
        <begin position="497"/>
        <end position="516"/>
    </location>
</feature>
<dbReference type="Pfam" id="PF24101">
    <property type="entry name" value="WHD_GTF3C1"/>
    <property type="match status" value="1"/>
</dbReference>